<accession>A0AA43P9L1</accession>
<sequence>MKICRQLGISYKRFMGWRPSEGDEVEWDETERNWMRSLAEYDRSLCPLCGLPRSICQDPKAELTMHAETSVCWATAHMQQAMKQWTDANGRDNPAANALVAHLT</sequence>
<evidence type="ECO:0000313" key="2">
    <source>
        <dbReference type="Proteomes" id="UP001161916"/>
    </source>
</evidence>
<evidence type="ECO:0000313" key="1">
    <source>
        <dbReference type="EMBL" id="MDH7891133.1"/>
    </source>
</evidence>
<proteinExistence type="predicted"/>
<reference evidence="1" key="1">
    <citation type="submission" date="2022-09" db="EMBL/GenBank/DDBJ databases">
        <authorList>
            <person name="Orihara K."/>
        </authorList>
    </citation>
    <scope>NUCLEOTIDE SEQUENCE</scope>
    <source>
        <strain evidence="1">YIT 13062</strain>
    </source>
</reference>
<gene>
    <name evidence="1" type="ORF">OB951_11115</name>
</gene>
<name>A0AA43P9L1_9BIFI</name>
<dbReference type="RefSeq" id="WP_281106180.1">
    <property type="nucleotide sequence ID" value="NZ_JAOPMH010000023.1"/>
</dbReference>
<organism evidence="1 2">
    <name type="scientific">Bifidobacterium catenulatum subsp. kashiwanohense</name>
    <dbReference type="NCBI Taxonomy" id="630129"/>
    <lineage>
        <taxon>Bacteria</taxon>
        <taxon>Bacillati</taxon>
        <taxon>Actinomycetota</taxon>
        <taxon>Actinomycetes</taxon>
        <taxon>Bifidobacteriales</taxon>
        <taxon>Bifidobacteriaceae</taxon>
        <taxon>Bifidobacterium</taxon>
    </lineage>
</organism>
<reference evidence="1" key="2">
    <citation type="journal article" date="2023" name="Gut Microbes">
        <title>Characterization of Bifidobacterium kashiwanohense that utilizes both milk- and plant-derived oligosaccharides.</title>
        <authorList>
            <person name="Orihara K."/>
            <person name="Yahagi K."/>
            <person name="Saito Y."/>
            <person name="Watanabe Y."/>
            <person name="Sasai T."/>
            <person name="Hara T."/>
            <person name="Tsukuda N."/>
            <person name="Oki K."/>
            <person name="Fujimoto J."/>
            <person name="Matsuki T."/>
        </authorList>
    </citation>
    <scope>NUCLEOTIDE SEQUENCE</scope>
    <source>
        <strain evidence="1">YIT 13062</strain>
    </source>
</reference>
<dbReference type="Proteomes" id="UP001161916">
    <property type="component" value="Unassembled WGS sequence"/>
</dbReference>
<comment type="caution">
    <text evidence="1">The sequence shown here is derived from an EMBL/GenBank/DDBJ whole genome shotgun (WGS) entry which is preliminary data.</text>
</comment>
<dbReference type="EMBL" id="JAOPMH010000023">
    <property type="protein sequence ID" value="MDH7891133.1"/>
    <property type="molecule type" value="Genomic_DNA"/>
</dbReference>
<dbReference type="AlphaFoldDB" id="A0AA43P9L1"/>
<protein>
    <submittedName>
        <fullName evidence="1">Uncharacterized protein</fullName>
    </submittedName>
</protein>